<keyword evidence="1" id="KW-1133">Transmembrane helix</keyword>
<accession>A0A978VEB7</accession>
<dbReference type="Proteomes" id="UP000813462">
    <property type="component" value="Unassembled WGS sequence"/>
</dbReference>
<keyword evidence="1" id="KW-0472">Membrane</keyword>
<organism evidence="2 3">
    <name type="scientific">Ziziphus jujuba var. spinosa</name>
    <dbReference type="NCBI Taxonomy" id="714518"/>
    <lineage>
        <taxon>Eukaryota</taxon>
        <taxon>Viridiplantae</taxon>
        <taxon>Streptophyta</taxon>
        <taxon>Embryophyta</taxon>
        <taxon>Tracheophyta</taxon>
        <taxon>Spermatophyta</taxon>
        <taxon>Magnoliopsida</taxon>
        <taxon>eudicotyledons</taxon>
        <taxon>Gunneridae</taxon>
        <taxon>Pentapetalae</taxon>
        <taxon>rosids</taxon>
        <taxon>fabids</taxon>
        <taxon>Rosales</taxon>
        <taxon>Rhamnaceae</taxon>
        <taxon>Paliureae</taxon>
        <taxon>Ziziphus</taxon>
    </lineage>
</organism>
<evidence type="ECO:0000313" key="2">
    <source>
        <dbReference type="EMBL" id="KAH7528706.1"/>
    </source>
</evidence>
<dbReference type="AlphaFoldDB" id="A0A978VEB7"/>
<proteinExistence type="predicted"/>
<dbReference type="InterPro" id="IPR006747">
    <property type="entry name" value="DUF599"/>
</dbReference>
<evidence type="ECO:0000313" key="3">
    <source>
        <dbReference type="Proteomes" id="UP000813462"/>
    </source>
</evidence>
<dbReference type="PANTHER" id="PTHR31168:SF19">
    <property type="entry name" value="OS01G0683700 PROTEIN"/>
    <property type="match status" value="1"/>
</dbReference>
<protein>
    <submittedName>
        <fullName evidence="2">Uncharacterized protein</fullName>
    </submittedName>
</protein>
<evidence type="ECO:0000256" key="1">
    <source>
        <dbReference type="SAM" id="Phobius"/>
    </source>
</evidence>
<reference evidence="2" key="1">
    <citation type="journal article" date="2021" name="Front. Plant Sci.">
        <title>Chromosome-Scale Genome Assembly for Chinese Sour Jujube and Insights Into Its Genome Evolution and Domestication Signature.</title>
        <authorList>
            <person name="Shen L.-Y."/>
            <person name="Luo H."/>
            <person name="Wang X.-L."/>
            <person name="Wang X.-M."/>
            <person name="Qiu X.-J."/>
            <person name="Liu H."/>
            <person name="Zhou S.-S."/>
            <person name="Jia K.-H."/>
            <person name="Nie S."/>
            <person name="Bao Y.-T."/>
            <person name="Zhang R.-G."/>
            <person name="Yun Q.-Z."/>
            <person name="Chai Y.-H."/>
            <person name="Lu J.-Y."/>
            <person name="Li Y."/>
            <person name="Zhao S.-W."/>
            <person name="Mao J.-F."/>
            <person name="Jia S.-G."/>
            <person name="Mao Y.-M."/>
        </authorList>
    </citation>
    <scope>NUCLEOTIDE SEQUENCE</scope>
    <source>
        <strain evidence="2">AT0</strain>
        <tissue evidence="2">Leaf</tissue>
    </source>
</reference>
<dbReference type="Pfam" id="PF04654">
    <property type="entry name" value="DUF599"/>
    <property type="match status" value="1"/>
</dbReference>
<dbReference type="EMBL" id="JAEACU010000005">
    <property type="protein sequence ID" value="KAH7528706.1"/>
    <property type="molecule type" value="Genomic_DNA"/>
</dbReference>
<name>A0A978VEB7_ZIZJJ</name>
<dbReference type="PANTHER" id="PTHR31168">
    <property type="entry name" value="OS02G0292800 PROTEIN"/>
    <property type="match status" value="1"/>
</dbReference>
<keyword evidence="1" id="KW-0812">Transmembrane</keyword>
<gene>
    <name evidence="2" type="ORF">FEM48_Zijuj05G0100500</name>
</gene>
<feature type="transmembrane region" description="Helical" evidence="1">
    <location>
        <begin position="12"/>
        <end position="32"/>
    </location>
</feature>
<comment type="caution">
    <text evidence="2">The sequence shown here is derived from an EMBL/GenBank/DDBJ whole genome shotgun (WGS) entry which is preliminary data.</text>
</comment>
<sequence length="70" mass="8177">MRFKGMEEDRLDLVLVPLGLVVFGIYHVWFIFTVLHTPRRTVIGLNAESRRQWVFSMMTVSPSSIFLSTF</sequence>